<dbReference type="Gene3D" id="2.160.10.10">
    <property type="entry name" value="Hexapeptide repeat proteins"/>
    <property type="match status" value="1"/>
</dbReference>
<proteinExistence type="predicted"/>
<dbReference type="Gene3D" id="3.30.300.30">
    <property type="match status" value="1"/>
</dbReference>
<dbReference type="InterPro" id="IPR042099">
    <property type="entry name" value="ANL_N_sf"/>
</dbReference>
<dbReference type="InterPro" id="IPR029058">
    <property type="entry name" value="AB_hydrolase_fold"/>
</dbReference>
<dbReference type="Proteomes" id="UP000813444">
    <property type="component" value="Unassembled WGS sequence"/>
</dbReference>
<dbReference type="InterPro" id="IPR009081">
    <property type="entry name" value="PP-bd_ACP"/>
</dbReference>
<evidence type="ECO:0000259" key="5">
    <source>
        <dbReference type="PROSITE" id="PS50075"/>
    </source>
</evidence>
<keyword evidence="1" id="KW-0596">Phosphopantetheine</keyword>
<organism evidence="6 7">
    <name type="scientific">Stachybotrys elegans</name>
    <dbReference type="NCBI Taxonomy" id="80388"/>
    <lineage>
        <taxon>Eukaryota</taxon>
        <taxon>Fungi</taxon>
        <taxon>Dikarya</taxon>
        <taxon>Ascomycota</taxon>
        <taxon>Pezizomycotina</taxon>
        <taxon>Sordariomycetes</taxon>
        <taxon>Hypocreomycetidae</taxon>
        <taxon>Hypocreales</taxon>
        <taxon>Stachybotryaceae</taxon>
        <taxon>Stachybotrys</taxon>
    </lineage>
</organism>
<dbReference type="PANTHER" id="PTHR43201:SF10">
    <property type="entry name" value="CARRIER DOMAIN-CONTAINING PROTEIN"/>
    <property type="match status" value="1"/>
</dbReference>
<dbReference type="GO" id="GO:0031177">
    <property type="term" value="F:phosphopantetheine binding"/>
    <property type="evidence" value="ECO:0007669"/>
    <property type="project" value="InterPro"/>
</dbReference>
<dbReference type="PROSITE" id="PS50075">
    <property type="entry name" value="CARRIER"/>
    <property type="match status" value="1"/>
</dbReference>
<dbReference type="Gene3D" id="3.40.50.12780">
    <property type="entry name" value="N-terminal domain of ligase-like"/>
    <property type="match status" value="1"/>
</dbReference>
<dbReference type="SUPFAM" id="SSF47336">
    <property type="entry name" value="ACP-like"/>
    <property type="match status" value="1"/>
</dbReference>
<dbReference type="InterPro" id="IPR020806">
    <property type="entry name" value="PKS_PP-bd"/>
</dbReference>
<dbReference type="SUPFAM" id="SSF56801">
    <property type="entry name" value="Acetyl-CoA synthetase-like"/>
    <property type="match status" value="1"/>
</dbReference>
<feature type="transmembrane region" description="Helical" evidence="4">
    <location>
        <begin position="1149"/>
        <end position="1176"/>
    </location>
</feature>
<dbReference type="InterPro" id="IPR045851">
    <property type="entry name" value="AMP-bd_C_sf"/>
</dbReference>
<evidence type="ECO:0000313" key="6">
    <source>
        <dbReference type="EMBL" id="KAH7312148.1"/>
    </source>
</evidence>
<evidence type="ECO:0000256" key="4">
    <source>
        <dbReference type="SAM" id="Phobius"/>
    </source>
</evidence>
<feature type="transmembrane region" description="Helical" evidence="4">
    <location>
        <begin position="1438"/>
        <end position="1461"/>
    </location>
</feature>
<evidence type="ECO:0000256" key="3">
    <source>
        <dbReference type="SAM" id="MobiDB-lite"/>
    </source>
</evidence>
<dbReference type="Pfam" id="PF00550">
    <property type="entry name" value="PP-binding"/>
    <property type="match status" value="1"/>
</dbReference>
<dbReference type="OrthoDB" id="3633556at2759"/>
<keyword evidence="7" id="KW-1185">Reference proteome</keyword>
<keyword evidence="2" id="KW-0597">Phosphoprotein</keyword>
<feature type="transmembrane region" description="Helical" evidence="4">
    <location>
        <begin position="907"/>
        <end position="940"/>
    </location>
</feature>
<keyword evidence="4" id="KW-0812">Transmembrane</keyword>
<feature type="transmembrane region" description="Helical" evidence="4">
    <location>
        <begin position="1093"/>
        <end position="1116"/>
    </location>
</feature>
<name>A0A8K0SMN3_9HYPO</name>
<dbReference type="Gene3D" id="3.40.50.1820">
    <property type="entry name" value="alpha/beta hydrolase"/>
    <property type="match status" value="1"/>
</dbReference>
<protein>
    <recommendedName>
        <fullName evidence="5">Carrier domain-containing protein</fullName>
    </recommendedName>
</protein>
<dbReference type="SMART" id="SM00823">
    <property type="entry name" value="PKS_PP"/>
    <property type="match status" value="1"/>
</dbReference>
<dbReference type="InterPro" id="IPR000873">
    <property type="entry name" value="AMP-dep_synth/lig_dom"/>
</dbReference>
<feature type="compositionally biased region" description="Basic and acidic residues" evidence="3">
    <location>
        <begin position="1340"/>
        <end position="1370"/>
    </location>
</feature>
<dbReference type="PANTHER" id="PTHR43201">
    <property type="entry name" value="ACYL-COA SYNTHETASE"/>
    <property type="match status" value="1"/>
</dbReference>
<keyword evidence="4" id="KW-0472">Membrane</keyword>
<evidence type="ECO:0000313" key="7">
    <source>
        <dbReference type="Proteomes" id="UP000813444"/>
    </source>
</evidence>
<dbReference type="Pfam" id="PF00501">
    <property type="entry name" value="AMP-binding"/>
    <property type="match status" value="1"/>
</dbReference>
<reference evidence="6" key="1">
    <citation type="journal article" date="2021" name="Nat. Commun.">
        <title>Genetic determinants of endophytism in the Arabidopsis root mycobiome.</title>
        <authorList>
            <person name="Mesny F."/>
            <person name="Miyauchi S."/>
            <person name="Thiergart T."/>
            <person name="Pickel B."/>
            <person name="Atanasova L."/>
            <person name="Karlsson M."/>
            <person name="Huettel B."/>
            <person name="Barry K.W."/>
            <person name="Haridas S."/>
            <person name="Chen C."/>
            <person name="Bauer D."/>
            <person name="Andreopoulos W."/>
            <person name="Pangilinan J."/>
            <person name="LaButti K."/>
            <person name="Riley R."/>
            <person name="Lipzen A."/>
            <person name="Clum A."/>
            <person name="Drula E."/>
            <person name="Henrissat B."/>
            <person name="Kohler A."/>
            <person name="Grigoriev I.V."/>
            <person name="Martin F.M."/>
            <person name="Hacquard S."/>
        </authorList>
    </citation>
    <scope>NUCLEOTIDE SEQUENCE</scope>
    <source>
        <strain evidence="6">MPI-CAGE-CH-0235</strain>
    </source>
</reference>
<dbReference type="InterPro" id="IPR036736">
    <property type="entry name" value="ACP-like_sf"/>
</dbReference>
<dbReference type="SUPFAM" id="SSF51161">
    <property type="entry name" value="Trimeric LpxA-like enzymes"/>
    <property type="match status" value="3"/>
</dbReference>
<dbReference type="EMBL" id="JAGPNK010000010">
    <property type="protein sequence ID" value="KAH7312148.1"/>
    <property type="molecule type" value="Genomic_DNA"/>
</dbReference>
<feature type="transmembrane region" description="Helical" evidence="4">
    <location>
        <begin position="1490"/>
        <end position="1517"/>
    </location>
</feature>
<comment type="caution">
    <text evidence="6">The sequence shown here is derived from an EMBL/GenBank/DDBJ whole genome shotgun (WGS) entry which is preliminary data.</text>
</comment>
<evidence type="ECO:0000256" key="2">
    <source>
        <dbReference type="ARBA" id="ARBA00022553"/>
    </source>
</evidence>
<dbReference type="InterPro" id="IPR011004">
    <property type="entry name" value="Trimer_LpxA-like_sf"/>
</dbReference>
<sequence length="1693" mass="184893">MGAEAHHREAAALLRQLCDISPSELKGSAQIRGLKSLGIGREELLSAIPTVAEESYQPLHLLHTVLTELPGPWPAFALIRCYTRLFRSLPEGAKGRQDGEVSRLIDATSKLVKASYTSFAQFIGNAKRPALRSTSPDSFMTYHGLQSLVENLRLPVGTTETKPVVAIALPNGPLLAAMCIATATYYTSAPINQAAGPDQFRADILQSGASFILTTSEDYGRLQLAESWVAENGIQALLIEWDGGDQVVVTTTNGQSLVADRASRKPNKADEVALILFTSGTSGTKKVVPLTMHSIIAGIVFVMDSWGLTSNDICLNMMPLYHVGGLVRNIFAPIFSGGSTVCCPAFDPNLFWDVVENISATWYYASPSMHAVILAEAAARPVAVKQNRIRLACNAAGGLLPSLACQLRDTFDCIVLPSYGMTECMPISTPPLSYQLDREGTSGVSTGPEITILDWSESTVSLGTIGRICVRGEPLFPGYLLPDGSFDKSPFNPHGWFDTGDLGYMDEDGYLYITGRSKEVINRGGELISPFEVENAIMRASMSAESPIHGRISQALAFSARHDVLQEVVGVVLVTPPNAPRIDLKTLQTSLRSSLQQAKWPVFVVYMNDLPKRNNKVLRINLGTRLGLPMLCDDMPYLLQHWEGRCPPPDTELKVPIEGNVCTVDLDKLSSCIDAVMVAGVEHTYLSVPEARGVELCLAPSASGSVGIPAGYPGELKGRLASSVHNYMIPDRIHTLPRPFDRDALGNVDEARLKSTIDEMLGSSMEKLNATTQGKITKAFADILCIPATDIPANVDFFTLGGDSLRAGRLISSLRSIFNINIPISLVFNEGTVDAITAYIDQKGTAAQNDTDTVVGCSETKSATNPLLMLLQLVPIVVVYPLRRAFQWTLFMVSLGYTQRWPMNDVIVGRLFALVLSVLFARLVTRCIAPFVGIMAKWLIIGRHREGLYPMWGSYHTRWWLVQKIESLCGMGVFSLNDTTKCLYLRLMGAKVGKKVKLVGASLGEWDLLDIRDNVVLTRCVCRPFAVEGNTSMYLGRITIGENSSIGSSSIVAASSVIPPGTCIGSNSSSWELQDADEANRESSVASVPKPHWLLTCLFTIPLTLIAWVLGLGPWLGGLVGMVLQQPKDHASLLRFVIEWFTVPKRVGFHYLALVLNTTCSPFVMFIFAVAVKYLLDFCLGKQTYGPANTQGAVSTWRAALIKSLLPVSKLHAMTGMFGQHYEATSIAMRMLGAKIGKRVYWPGTGPSIGDYHLLDIGNDVVFGSRAHLVTTDGLGSDKIIVRDRAMIADRVHLSPGVEIGERTIMGSGALTKRGTLYPADSTYVGSKGGDAICLSTGRESTREKQAPRDRFQHMSSEDTLSGHRNETKGRAARTQIPHMSSDDTLADSGRVSKKPAYHLKTEAAMASDSDSESSNESIAAHDMSPFGRAFYLKLAPYYVLGPVAIFCYSTFLTTLTAFFWNIPSVASIQAIHVVFEHLLPTDMKLWQDILVFFAMAWIIIAILNTAQAILALAIVICSKWMLLGRRTAGNHDWDKTPYCQRWQIFLNVEKLRRSCFRGNGILGMLTGTHWIVLYFKALGANIGKDCALFANGRPSLMFTEPDLITLGDRVVVDDASVVAHINTRGKFDLNRLEIGDRCVLRSGSRLLSGAVMKEDSCLLEHTLIMGGDVVEARWTMQGWPAEKFTGERVKSA</sequence>
<dbReference type="GO" id="GO:0031956">
    <property type="term" value="F:medium-chain fatty acid-CoA ligase activity"/>
    <property type="evidence" value="ECO:0007669"/>
    <property type="project" value="TreeGrafter"/>
</dbReference>
<dbReference type="GO" id="GO:0006631">
    <property type="term" value="P:fatty acid metabolic process"/>
    <property type="evidence" value="ECO:0007669"/>
    <property type="project" value="TreeGrafter"/>
</dbReference>
<feature type="domain" description="Carrier" evidence="5">
    <location>
        <begin position="767"/>
        <end position="844"/>
    </location>
</feature>
<keyword evidence="4" id="KW-1133">Transmembrane helix</keyword>
<evidence type="ECO:0000256" key="1">
    <source>
        <dbReference type="ARBA" id="ARBA00022450"/>
    </source>
</evidence>
<accession>A0A8K0SMN3</accession>
<feature type="region of interest" description="Disordered" evidence="3">
    <location>
        <begin position="1336"/>
        <end position="1390"/>
    </location>
</feature>
<gene>
    <name evidence="6" type="ORF">B0I35DRAFT_48884</name>
</gene>